<evidence type="ECO:0000259" key="7">
    <source>
        <dbReference type="Pfam" id="PF00933"/>
    </source>
</evidence>
<evidence type="ECO:0000256" key="3">
    <source>
        <dbReference type="ARBA" id="ARBA00012663"/>
    </source>
</evidence>
<keyword evidence="6" id="KW-0732">Signal</keyword>
<dbReference type="Pfam" id="PF00933">
    <property type="entry name" value="Glyco_hydro_3"/>
    <property type="match status" value="1"/>
</dbReference>
<comment type="catalytic activity">
    <reaction evidence="1">
        <text>Hydrolysis of terminal non-reducing N-acetyl-D-hexosamine residues in N-acetyl-beta-D-hexosaminides.</text>
        <dbReference type="EC" id="3.2.1.52"/>
    </reaction>
</comment>
<dbReference type="GO" id="GO:0004563">
    <property type="term" value="F:beta-N-acetylhexosaminidase activity"/>
    <property type="evidence" value="ECO:0007669"/>
    <property type="project" value="UniProtKB-EC"/>
</dbReference>
<feature type="domain" description="Glycoside hydrolase family 3 N-terminal" evidence="7">
    <location>
        <begin position="43"/>
        <end position="359"/>
    </location>
</feature>
<evidence type="ECO:0000256" key="5">
    <source>
        <dbReference type="ARBA" id="ARBA00023295"/>
    </source>
</evidence>
<feature type="signal peptide" evidence="6">
    <location>
        <begin position="1"/>
        <end position="19"/>
    </location>
</feature>
<dbReference type="AlphaFoldDB" id="A0A5C0VHE5"/>
<dbReference type="InterPro" id="IPR017853">
    <property type="entry name" value="GH"/>
</dbReference>
<dbReference type="GO" id="GO:0005975">
    <property type="term" value="P:carbohydrate metabolic process"/>
    <property type="evidence" value="ECO:0007669"/>
    <property type="project" value="InterPro"/>
</dbReference>
<dbReference type="GO" id="GO:0009254">
    <property type="term" value="P:peptidoglycan turnover"/>
    <property type="evidence" value="ECO:0007669"/>
    <property type="project" value="TreeGrafter"/>
</dbReference>
<dbReference type="KEGG" id="pej:FYC62_02385"/>
<dbReference type="InterPro" id="IPR050226">
    <property type="entry name" value="NagZ_Beta-hexosaminidase"/>
</dbReference>
<accession>A0A5C0VHE5</accession>
<dbReference type="EMBL" id="CP043329">
    <property type="protein sequence ID" value="QEK50640.1"/>
    <property type="molecule type" value="Genomic_DNA"/>
</dbReference>
<dbReference type="Gene3D" id="3.20.20.300">
    <property type="entry name" value="Glycoside hydrolase, family 3, N-terminal domain"/>
    <property type="match status" value="1"/>
</dbReference>
<dbReference type="Proteomes" id="UP000323653">
    <property type="component" value="Chromosome"/>
</dbReference>
<sequence length="567" mass="62597">MIKKMMIFILILLSGSMQAQEFLQVSEASQKWADSVYKKLNRREKIAQLMVLRLSEKSGDSAIFYTKQISKYIQKYNIGSICLFQGKAIQQAITVNQLQKQAPTPLMVCIDGETGVGMRFNDIMPFPNQLTLGAVADVNLAFQMGQAMGVQCKRAGIQVNYAPVVDINNNPANPVINVRSFGESKYKVAKFGVALTQGMQQAGVMACAKHFPGHGDVSVDSHYDLPVIPKSKLQLDSLEIYPFKEMIKAGVGSMMMGHLYIPAIDATANQASSLSKTNVTNLVRDELGFKGINFTDALEMKGVAKFYPQGQAATQSLIAGNDMLCLPGDIKGSIKRIRKVIRKKDLSWDDIHAKVNRVLIAKYNLGLHKTPIIDTTNLVAELNEVVVPLKKEIYKQAITVLKQTDSTINQLHKKQKIAFVGVGLKVENHFSELLKNTYQANSYCLDYQASAQEANVLLQHLKGNYDVVIVGVHQYTKYPANNFGISYTAIDFIKQVNLQNKAITIAFGTPYAISNFTNLSNLVAAYEDDKLMHEAVLSFLKGEIKANGTLPVSIGNSFLFGYGIANK</sequence>
<keyword evidence="9" id="KW-1185">Reference proteome</keyword>
<dbReference type="Gene3D" id="3.40.50.1700">
    <property type="entry name" value="Glycoside hydrolase family 3 C-terminal domain"/>
    <property type="match status" value="1"/>
</dbReference>
<keyword evidence="4 8" id="KW-0378">Hydrolase</keyword>
<dbReference type="EC" id="3.2.1.52" evidence="3"/>
<dbReference type="InterPro" id="IPR036962">
    <property type="entry name" value="Glyco_hydro_3_N_sf"/>
</dbReference>
<dbReference type="SUPFAM" id="SSF51445">
    <property type="entry name" value="(Trans)glycosidases"/>
    <property type="match status" value="1"/>
</dbReference>
<reference evidence="8 9" key="1">
    <citation type="submission" date="2019-08" db="EMBL/GenBank/DDBJ databases">
        <title>Pedobacter sp. nov., isolated from Han river, South Korea.</title>
        <authorList>
            <person name="Lee D.-H."/>
            <person name="Kim Y.-S."/>
            <person name="Hwang E.-M."/>
            <person name="Le Tran T.C."/>
            <person name="Cha C.-J."/>
        </authorList>
    </citation>
    <scope>NUCLEOTIDE SEQUENCE [LARGE SCALE GENOMIC DNA]</scope>
    <source>
        <strain evidence="8 9">CJ43</strain>
    </source>
</reference>
<dbReference type="InterPro" id="IPR001764">
    <property type="entry name" value="Glyco_hydro_3_N"/>
</dbReference>
<gene>
    <name evidence="8" type="ORF">FYC62_02385</name>
</gene>
<evidence type="ECO:0000256" key="1">
    <source>
        <dbReference type="ARBA" id="ARBA00001231"/>
    </source>
</evidence>
<evidence type="ECO:0000313" key="9">
    <source>
        <dbReference type="Proteomes" id="UP000323653"/>
    </source>
</evidence>
<keyword evidence="5" id="KW-0326">Glycosidase</keyword>
<evidence type="ECO:0000256" key="6">
    <source>
        <dbReference type="SAM" id="SignalP"/>
    </source>
</evidence>
<organism evidence="8 9">
    <name type="scientific">Pedobacter aquae</name>
    <dbReference type="NCBI Taxonomy" id="2605747"/>
    <lineage>
        <taxon>Bacteria</taxon>
        <taxon>Pseudomonadati</taxon>
        <taxon>Bacteroidota</taxon>
        <taxon>Sphingobacteriia</taxon>
        <taxon>Sphingobacteriales</taxon>
        <taxon>Sphingobacteriaceae</taxon>
        <taxon>Pedobacter</taxon>
    </lineage>
</organism>
<dbReference type="PANTHER" id="PTHR30480:SF13">
    <property type="entry name" value="BETA-HEXOSAMINIDASE"/>
    <property type="match status" value="1"/>
</dbReference>
<evidence type="ECO:0000313" key="8">
    <source>
        <dbReference type="EMBL" id="QEK50640.1"/>
    </source>
</evidence>
<dbReference type="PANTHER" id="PTHR30480">
    <property type="entry name" value="BETA-HEXOSAMINIDASE-RELATED"/>
    <property type="match status" value="1"/>
</dbReference>
<feature type="chain" id="PRO_5022860937" description="beta-N-acetylhexosaminidase" evidence="6">
    <location>
        <begin position="20"/>
        <end position="567"/>
    </location>
</feature>
<evidence type="ECO:0000256" key="2">
    <source>
        <dbReference type="ARBA" id="ARBA00005336"/>
    </source>
</evidence>
<comment type="similarity">
    <text evidence="2">Belongs to the glycosyl hydrolase 3 family.</text>
</comment>
<dbReference type="InterPro" id="IPR036881">
    <property type="entry name" value="Glyco_hydro_3_C_sf"/>
</dbReference>
<dbReference type="RefSeq" id="WP_149073769.1">
    <property type="nucleotide sequence ID" value="NZ_CP043329.1"/>
</dbReference>
<protein>
    <recommendedName>
        <fullName evidence="3">beta-N-acetylhexosaminidase</fullName>
        <ecNumber evidence="3">3.2.1.52</ecNumber>
    </recommendedName>
</protein>
<proteinExistence type="inferred from homology"/>
<name>A0A5C0VHE5_9SPHI</name>
<evidence type="ECO:0000256" key="4">
    <source>
        <dbReference type="ARBA" id="ARBA00022801"/>
    </source>
</evidence>